<protein>
    <submittedName>
        <fullName evidence="3">Alpha/beta hydrolase fold-3 domain protein</fullName>
    </submittedName>
</protein>
<dbReference type="PATRIC" id="fig|633147.7.peg.1203"/>
<keyword evidence="1 3" id="KW-0378">Hydrolase</keyword>
<dbReference type="AlphaFoldDB" id="E1QYM0"/>
<dbReference type="SUPFAM" id="SSF53474">
    <property type="entry name" value="alpha/beta-Hydrolases"/>
    <property type="match status" value="1"/>
</dbReference>
<evidence type="ECO:0000313" key="3">
    <source>
        <dbReference type="EMBL" id="ADK67484.1"/>
    </source>
</evidence>
<sequence length="338" mass="36881">MGKTGKRVLTAAGTLAGIAAIGAGFSAWSRMRFGRSGTATAAEGLIRASGARKPFLGRDLGLFEDAVEHRREENEREYSLPSWLRLKSLVFEETCDGMKTFHLGTTGMNSRAILYLHGGSYISQISVWHWLFLDKLCQATGAEVVVPIYPLAPAHDYDEAYSLLTDLYEALCNRYGADSITLMGDSAGGGLAAGLAESFEHYDLPQPGRLVLISPELDITMRNPDISDYFDVDPMLAPWGLAQAGDLWADGDDPSGFRLSPVNGDVTPLHNVTIYVGTREIFYPDCIKFDQRLAQAGVSHSLVVGQNLNHVWPLYPIPEARRAVRDIAGIVLGTPQHV</sequence>
<dbReference type="InterPro" id="IPR013094">
    <property type="entry name" value="AB_hydrolase_3"/>
</dbReference>
<dbReference type="OrthoDB" id="9803828at2"/>
<reference evidence="3 4" key="1">
    <citation type="journal article" date="2010" name="Stand. Genomic Sci.">
        <title>Complete genome sequence of Olsenella uli type strain (VPI D76D-27C).</title>
        <authorList>
            <person name="Goker M."/>
            <person name="Held B."/>
            <person name="Lucas S."/>
            <person name="Nolan M."/>
            <person name="Yasawong M."/>
            <person name="Glavina Del Rio T."/>
            <person name="Tice H."/>
            <person name="Cheng J.F."/>
            <person name="Bruce D."/>
            <person name="Detter J.C."/>
            <person name="Tapia R."/>
            <person name="Han C."/>
            <person name="Goodwin L."/>
            <person name="Pitluck S."/>
            <person name="Liolios K."/>
            <person name="Ivanova N."/>
            <person name="Mavromatis K."/>
            <person name="Mikhailova N."/>
            <person name="Pati A."/>
            <person name="Chen A."/>
            <person name="Palaniappan K."/>
            <person name="Land M."/>
            <person name="Hauser L."/>
            <person name="Chang Y.J."/>
            <person name="Jeffries C.D."/>
            <person name="Rohde M."/>
            <person name="Sikorski J."/>
            <person name="Pukall R."/>
            <person name="Woyke T."/>
            <person name="Bristow J."/>
            <person name="Eisen J.A."/>
            <person name="Markowitz V."/>
            <person name="Hugenholtz P."/>
            <person name="Kyrpides N.C."/>
            <person name="Klenk H.P."/>
            <person name="Lapidus A."/>
        </authorList>
    </citation>
    <scope>NUCLEOTIDE SEQUENCE [LARGE SCALE GENOMIC DNA]</scope>
    <source>
        <strain evidence="4">ATCC 49627 / DSM 7084 / CIP 109912 / JCM 12494 / NCIMB 702895 / VPI D76D-27C</strain>
    </source>
</reference>
<dbReference type="GeneID" id="78511816"/>
<dbReference type="HOGENOM" id="CLU_012494_13_4_11"/>
<dbReference type="eggNOG" id="COG0657">
    <property type="taxonomic scope" value="Bacteria"/>
</dbReference>
<organism evidence="3 4">
    <name type="scientific">Olsenella uli (strain ATCC 49627 / DSM 7084 / CCUG 31166 / CIP 109912 / JCM 12494 / LMG 11480 / NCIMB 702895 / VPI D76D-27C)</name>
    <name type="common">Lactobacillus uli</name>
    <dbReference type="NCBI Taxonomy" id="633147"/>
    <lineage>
        <taxon>Bacteria</taxon>
        <taxon>Bacillati</taxon>
        <taxon>Actinomycetota</taxon>
        <taxon>Coriobacteriia</taxon>
        <taxon>Coriobacteriales</taxon>
        <taxon>Atopobiaceae</taxon>
        <taxon>Olsenella</taxon>
    </lineage>
</organism>
<dbReference type="InterPro" id="IPR029058">
    <property type="entry name" value="AB_hydrolase_fold"/>
</dbReference>
<dbReference type="Proteomes" id="UP000000333">
    <property type="component" value="Chromosome"/>
</dbReference>
<proteinExistence type="predicted"/>
<dbReference type="GO" id="GO:0016787">
    <property type="term" value="F:hydrolase activity"/>
    <property type="evidence" value="ECO:0007669"/>
    <property type="project" value="UniProtKB-KW"/>
</dbReference>
<feature type="domain" description="Alpha/beta hydrolase fold-3" evidence="2">
    <location>
        <begin position="113"/>
        <end position="312"/>
    </location>
</feature>
<dbReference type="EMBL" id="CP002106">
    <property type="protein sequence ID" value="ADK67484.1"/>
    <property type="molecule type" value="Genomic_DNA"/>
</dbReference>
<dbReference type="RefSeq" id="WP_013251236.1">
    <property type="nucleotide sequence ID" value="NC_014363.1"/>
</dbReference>
<dbReference type="KEGG" id="ols:Olsu_0360"/>
<dbReference type="InterPro" id="IPR050300">
    <property type="entry name" value="GDXG_lipolytic_enzyme"/>
</dbReference>
<keyword evidence="4" id="KW-1185">Reference proteome</keyword>
<evidence type="ECO:0000313" key="4">
    <source>
        <dbReference type="Proteomes" id="UP000000333"/>
    </source>
</evidence>
<dbReference type="PANTHER" id="PTHR48081:SF8">
    <property type="entry name" value="ALPHA_BETA HYDROLASE FOLD-3 DOMAIN-CONTAINING PROTEIN-RELATED"/>
    <property type="match status" value="1"/>
</dbReference>
<name>E1QYM0_OLSUV</name>
<dbReference type="STRING" id="633147.Olsu_0360"/>
<dbReference type="PANTHER" id="PTHR48081">
    <property type="entry name" value="AB HYDROLASE SUPERFAMILY PROTEIN C4A8.06C"/>
    <property type="match status" value="1"/>
</dbReference>
<evidence type="ECO:0000256" key="1">
    <source>
        <dbReference type="ARBA" id="ARBA00022801"/>
    </source>
</evidence>
<dbReference type="Gene3D" id="3.40.50.1820">
    <property type="entry name" value="alpha/beta hydrolase"/>
    <property type="match status" value="1"/>
</dbReference>
<accession>E1QYM0</accession>
<evidence type="ECO:0000259" key="2">
    <source>
        <dbReference type="Pfam" id="PF07859"/>
    </source>
</evidence>
<gene>
    <name evidence="3" type="ordered locus">Olsu_0360</name>
</gene>
<dbReference type="Pfam" id="PF07859">
    <property type="entry name" value="Abhydrolase_3"/>
    <property type="match status" value="1"/>
</dbReference>